<evidence type="ECO:0000313" key="7">
    <source>
        <dbReference type="Proteomes" id="UP000008144"/>
    </source>
</evidence>
<dbReference type="GO" id="GO:0140670">
    <property type="term" value="F:cohesin unloader activity"/>
    <property type="evidence" value="ECO:0000318"/>
    <property type="project" value="GO_Central"/>
</dbReference>
<dbReference type="SUPFAM" id="SSF48371">
    <property type="entry name" value="ARM repeat"/>
    <property type="match status" value="1"/>
</dbReference>
<evidence type="ECO:0000256" key="5">
    <source>
        <dbReference type="ARBA" id="ARBA00023306"/>
    </source>
</evidence>
<dbReference type="STRING" id="7719.ENSCINP00000026055"/>
<reference evidence="6" key="4">
    <citation type="submission" date="2025-09" db="UniProtKB">
        <authorList>
            <consortium name="Ensembl"/>
        </authorList>
    </citation>
    <scope>IDENTIFICATION</scope>
</reference>
<dbReference type="GO" id="GO:0051301">
    <property type="term" value="P:cell division"/>
    <property type="evidence" value="ECO:0007669"/>
    <property type="project" value="UniProtKB-KW"/>
</dbReference>
<dbReference type="Proteomes" id="UP000008144">
    <property type="component" value="Chromosome 14"/>
</dbReference>
<keyword evidence="4" id="KW-0539">Nucleus</keyword>
<sequence>TNMDESQVAEILFPPGVKNVSSEMSPSELIKILKKCCKFFSQLEQDEEEMKREYLPFCHYITMGEFINETTDEHCRILIGCIIADVFRLHAPENPFQSEEKIKEIFSFMTEQLRHLEDTKGTFFPKAFHILENVATIKSFNICIDMDDPNAALEIFSSLFKTLFSTVNSGHDKQVKSHMLDIMAFAITDSSTVPATLLDIILENLVTAQRMNPSAYELACDLLRRTASAIEPSLTMFFQNMIFEEQPERSRLSPHWMMLIPKLYKITPSLMTNTLPQLELKLGGPDPKVRLDVATMLSEMFSNKDSDLVTQHPALWTSFLGRFRDIDPTLRCTCVKFYGKLLINHEAHFQYVKDAFEEFKRFRNDTDESVRFAVVACIRGIVLKDIQLASNELLTFLKDKTKDKKWPVREAAIRAIGLIYKQYVTCEDASRIHCRRLQWIRDVVLQDYYTPHKDDWCLVEHVMVTCLVPYAVPDRRRMTLLFELYASIGRFSIQTFEEMLKKSRTLHLALRNIVAAFDLTNEEEKNRIIWSKIVFSAAQLTGTPQATHQHLKKFFRHADQDVKIKQWLKYIVSDHYSCKKVAVALRDLLKKIEDDGLAKGARSTAQQLLQRCSILPILVDQESLKILFELVKESLDGISIVDELNGGSAQAKAMDLLQHLSGCSPQLFSSSECFVDLMGFIRRTDDEIVVHKALLILKNTGFIIEEKFPEIRSVLIPELKSKAKSGPAQHAKHAVLTINQFTSVKESPLMQVFEYCKGIACTEGIGYSEMQTALTSIGCIAEVIPAAFPGQLRYFIASVVVKQVIMKTGNKSDTASTKGRKKEQTWCEKVEISSESKAKIAGMKCMVRWLRGLSSNDTEGCCGKTLRLLQHMLHNDGDLMKCGNISKADMSHLRLQAARCVLKIAGIKEYRNILKPVVHQELAMLINDPVLEVRKIFLNKLYCAVFRLQISLSFLALFSFVSQETVKVQREHGASLYNKIITRFRDLKKQAIMRNLMNPVMPEDMLPYLIYLMANDPDFVEGISRKSLARIKDCIHFILDPLLAKGHPESFGFVMRFAANVKRSRNAE</sequence>
<dbReference type="CDD" id="cd19953">
    <property type="entry name" value="PDS5"/>
    <property type="match status" value="1"/>
</dbReference>
<dbReference type="GO" id="GO:0005634">
    <property type="term" value="C:nucleus"/>
    <property type="evidence" value="ECO:0000318"/>
    <property type="project" value="GO_Central"/>
</dbReference>
<reference evidence="7" key="1">
    <citation type="journal article" date="2002" name="Science">
        <title>The draft genome of Ciona intestinalis: insights into chordate and vertebrate origins.</title>
        <authorList>
            <person name="Dehal P."/>
            <person name="Satou Y."/>
            <person name="Campbell R.K."/>
            <person name="Chapman J."/>
            <person name="Degnan B."/>
            <person name="De Tomaso A."/>
            <person name="Davidson B."/>
            <person name="Di Gregorio A."/>
            <person name="Gelpke M."/>
            <person name="Goodstein D.M."/>
            <person name="Harafuji N."/>
            <person name="Hastings K.E."/>
            <person name="Ho I."/>
            <person name="Hotta K."/>
            <person name="Huang W."/>
            <person name="Kawashima T."/>
            <person name="Lemaire P."/>
            <person name="Martinez D."/>
            <person name="Meinertzhagen I.A."/>
            <person name="Necula S."/>
            <person name="Nonaka M."/>
            <person name="Putnam N."/>
            <person name="Rash S."/>
            <person name="Saiga H."/>
            <person name="Satake M."/>
            <person name="Terry A."/>
            <person name="Yamada L."/>
            <person name="Wang H.G."/>
            <person name="Awazu S."/>
            <person name="Azumi K."/>
            <person name="Boore J."/>
            <person name="Branno M."/>
            <person name="Chin-Bow S."/>
            <person name="DeSantis R."/>
            <person name="Doyle S."/>
            <person name="Francino P."/>
            <person name="Keys D.N."/>
            <person name="Haga S."/>
            <person name="Hayashi H."/>
            <person name="Hino K."/>
            <person name="Imai K.S."/>
            <person name="Inaba K."/>
            <person name="Kano S."/>
            <person name="Kobayashi K."/>
            <person name="Kobayashi M."/>
            <person name="Lee B.I."/>
            <person name="Makabe K.W."/>
            <person name="Manohar C."/>
            <person name="Matassi G."/>
            <person name="Medina M."/>
            <person name="Mochizuki Y."/>
            <person name="Mount S."/>
            <person name="Morishita T."/>
            <person name="Miura S."/>
            <person name="Nakayama A."/>
            <person name="Nishizaka S."/>
            <person name="Nomoto H."/>
            <person name="Ohta F."/>
            <person name="Oishi K."/>
            <person name="Rigoutsos I."/>
            <person name="Sano M."/>
            <person name="Sasaki A."/>
            <person name="Sasakura Y."/>
            <person name="Shoguchi E."/>
            <person name="Shin-i T."/>
            <person name="Spagnuolo A."/>
            <person name="Stainier D."/>
            <person name="Suzuki M.M."/>
            <person name="Tassy O."/>
            <person name="Takatori N."/>
            <person name="Tokuoka M."/>
            <person name="Yagi K."/>
            <person name="Yoshizaki F."/>
            <person name="Wada S."/>
            <person name="Zhang C."/>
            <person name="Hyatt P.D."/>
            <person name="Larimer F."/>
            <person name="Detter C."/>
            <person name="Doggett N."/>
            <person name="Glavina T."/>
            <person name="Hawkins T."/>
            <person name="Richardson P."/>
            <person name="Lucas S."/>
            <person name="Kohara Y."/>
            <person name="Levine M."/>
            <person name="Satoh N."/>
            <person name="Rokhsar D.S."/>
        </authorList>
    </citation>
    <scope>NUCLEOTIDE SEQUENCE [LARGE SCALE GENOMIC DNA]</scope>
</reference>
<dbReference type="InterPro" id="IPR039776">
    <property type="entry name" value="Pds5"/>
</dbReference>
<proteinExistence type="predicted"/>
<dbReference type="HOGENOM" id="CLU_004041_0_0_1"/>
<evidence type="ECO:0000256" key="4">
    <source>
        <dbReference type="ARBA" id="ARBA00023242"/>
    </source>
</evidence>
<dbReference type="PANTHER" id="PTHR12663:SF0">
    <property type="entry name" value="PRECOCIOUS DISSOCIATION OF SISTERS 5, ISOFORM A"/>
    <property type="match status" value="1"/>
</dbReference>
<dbReference type="FunCoup" id="F6ZXH6">
    <property type="interactions" value="706"/>
</dbReference>
<evidence type="ECO:0000256" key="3">
    <source>
        <dbReference type="ARBA" id="ARBA00022776"/>
    </source>
</evidence>
<keyword evidence="3" id="KW-0498">Mitosis</keyword>
<dbReference type="InterPro" id="IPR016024">
    <property type="entry name" value="ARM-type_fold"/>
</dbReference>
<evidence type="ECO:0000256" key="2">
    <source>
        <dbReference type="ARBA" id="ARBA00022618"/>
    </source>
</evidence>
<dbReference type="GO" id="GO:0007064">
    <property type="term" value="P:mitotic sister chromatid cohesion"/>
    <property type="evidence" value="ECO:0000318"/>
    <property type="project" value="GO_Central"/>
</dbReference>
<dbReference type="InParanoid" id="F6ZXH6"/>
<dbReference type="Pfam" id="PF20168">
    <property type="entry name" value="PDS5"/>
    <property type="match status" value="1"/>
</dbReference>
<dbReference type="PANTHER" id="PTHR12663">
    <property type="entry name" value="ANDROGEN INDUCED INHIBITOR OF PROLIFERATION AS3 / PDS5-RELATED"/>
    <property type="match status" value="1"/>
</dbReference>
<accession>F6ZXH6</accession>
<protein>
    <submittedName>
        <fullName evidence="6">Uncharacterized protein</fullName>
    </submittedName>
</protein>
<dbReference type="Ensembl" id="ENSCINT00000026301.2">
    <property type="protein sequence ID" value="ENSCINP00000026055.2"/>
    <property type="gene ID" value="ENSCING00000004221.3"/>
</dbReference>
<name>F6ZXH6_CIOIN</name>
<evidence type="ECO:0000313" key="6">
    <source>
        <dbReference type="Ensembl" id="ENSCINP00000026055.2"/>
    </source>
</evidence>
<evidence type="ECO:0000256" key="1">
    <source>
        <dbReference type="ARBA" id="ARBA00004123"/>
    </source>
</evidence>
<dbReference type="AlphaFoldDB" id="F6ZXH6"/>
<dbReference type="EMBL" id="EAAA01001296">
    <property type="status" value="NOT_ANNOTATED_CDS"/>
    <property type="molecule type" value="Genomic_DNA"/>
</dbReference>
<dbReference type="InterPro" id="IPR011989">
    <property type="entry name" value="ARM-like"/>
</dbReference>
<reference evidence="6" key="2">
    <citation type="journal article" date="2008" name="Genome Biol.">
        <title>Improved genome assembly and evidence-based global gene model set for the chordate Ciona intestinalis: new insight into intron and operon populations.</title>
        <authorList>
            <person name="Satou Y."/>
            <person name="Mineta K."/>
            <person name="Ogasawara M."/>
            <person name="Sasakura Y."/>
            <person name="Shoguchi E."/>
            <person name="Ueno K."/>
            <person name="Yamada L."/>
            <person name="Matsumoto J."/>
            <person name="Wasserscheid J."/>
            <person name="Dewar K."/>
            <person name="Wiley G.B."/>
            <person name="Macmil S.L."/>
            <person name="Roe B.A."/>
            <person name="Zeller R.W."/>
            <person name="Hastings K.E."/>
            <person name="Lemaire P."/>
            <person name="Lindquist E."/>
            <person name="Endo T."/>
            <person name="Hotta K."/>
            <person name="Inaba K."/>
        </authorList>
    </citation>
    <scope>NUCLEOTIDE SEQUENCE [LARGE SCALE GENOMIC DNA]</scope>
    <source>
        <strain evidence="6">wild type</strain>
    </source>
</reference>
<dbReference type="GeneTree" id="ENSGT00940000168106"/>
<dbReference type="Gene3D" id="1.25.10.10">
    <property type="entry name" value="Leucine-rich Repeat Variant"/>
    <property type="match status" value="1"/>
</dbReference>
<keyword evidence="2" id="KW-0132">Cell division</keyword>
<keyword evidence="7" id="KW-1185">Reference proteome</keyword>
<reference evidence="6" key="3">
    <citation type="submission" date="2025-08" db="UniProtKB">
        <authorList>
            <consortium name="Ensembl"/>
        </authorList>
    </citation>
    <scope>IDENTIFICATION</scope>
</reference>
<keyword evidence="5" id="KW-0131">Cell cycle</keyword>
<organism evidence="6 7">
    <name type="scientific">Ciona intestinalis</name>
    <name type="common">Transparent sea squirt</name>
    <name type="synonym">Ascidia intestinalis</name>
    <dbReference type="NCBI Taxonomy" id="7719"/>
    <lineage>
        <taxon>Eukaryota</taxon>
        <taxon>Metazoa</taxon>
        <taxon>Chordata</taxon>
        <taxon>Tunicata</taxon>
        <taxon>Ascidiacea</taxon>
        <taxon>Phlebobranchia</taxon>
        <taxon>Cionidae</taxon>
        <taxon>Ciona</taxon>
    </lineage>
</organism>
<dbReference type="GO" id="GO:0000785">
    <property type="term" value="C:chromatin"/>
    <property type="evidence" value="ECO:0000318"/>
    <property type="project" value="GO_Central"/>
</dbReference>
<dbReference type="OMA" id="YPPAYNM"/>
<comment type="subcellular location">
    <subcellularLocation>
        <location evidence="1">Nucleus</location>
    </subcellularLocation>
</comment>